<organism evidence="5">
    <name type="scientific">Amorphochlora amoebiformis</name>
    <dbReference type="NCBI Taxonomy" id="1561963"/>
    <lineage>
        <taxon>Eukaryota</taxon>
        <taxon>Sar</taxon>
        <taxon>Rhizaria</taxon>
        <taxon>Cercozoa</taxon>
        <taxon>Chlorarachniophyceae</taxon>
        <taxon>Amorphochlora</taxon>
    </lineage>
</organism>
<dbReference type="GO" id="GO:0046872">
    <property type="term" value="F:metal ion binding"/>
    <property type="evidence" value="ECO:0007669"/>
    <property type="project" value="UniProtKB-KW"/>
</dbReference>
<dbReference type="Pfam" id="PF04570">
    <property type="entry name" value="zf-FLZ"/>
    <property type="match status" value="1"/>
</dbReference>
<feature type="region of interest" description="Disordered" evidence="3">
    <location>
        <begin position="58"/>
        <end position="113"/>
    </location>
</feature>
<evidence type="ECO:0000256" key="1">
    <source>
        <dbReference type="ARBA" id="ARBA00009374"/>
    </source>
</evidence>
<evidence type="ECO:0000259" key="4">
    <source>
        <dbReference type="Pfam" id="PF04570"/>
    </source>
</evidence>
<evidence type="ECO:0000256" key="2">
    <source>
        <dbReference type="ARBA" id="ARBA00022723"/>
    </source>
</evidence>
<accession>A0A7S0GP18</accession>
<evidence type="ECO:0000256" key="3">
    <source>
        <dbReference type="SAM" id="MobiDB-lite"/>
    </source>
</evidence>
<reference evidence="5" key="1">
    <citation type="submission" date="2021-01" db="EMBL/GenBank/DDBJ databases">
        <authorList>
            <person name="Corre E."/>
            <person name="Pelletier E."/>
            <person name="Niang G."/>
            <person name="Scheremetjew M."/>
            <person name="Finn R."/>
            <person name="Kale V."/>
            <person name="Holt S."/>
            <person name="Cochrane G."/>
            <person name="Meng A."/>
            <person name="Brown T."/>
            <person name="Cohen L."/>
        </authorList>
    </citation>
    <scope>NUCLEOTIDE SEQUENCE</scope>
    <source>
        <strain evidence="5">CCMP2058</strain>
    </source>
</reference>
<dbReference type="EMBL" id="HBEM01002672">
    <property type="protein sequence ID" value="CAD8431944.1"/>
    <property type="molecule type" value="Transcribed_RNA"/>
</dbReference>
<dbReference type="AlphaFoldDB" id="A0A7S0GP18"/>
<evidence type="ECO:0000313" key="5">
    <source>
        <dbReference type="EMBL" id="CAD8431944.1"/>
    </source>
</evidence>
<comment type="similarity">
    <text evidence="1">Belongs to the FLZ family.</text>
</comment>
<protein>
    <recommendedName>
        <fullName evidence="4">FLZ-type domain-containing protein</fullName>
    </recommendedName>
</protein>
<keyword evidence="2" id="KW-0479">Metal-binding</keyword>
<dbReference type="InterPro" id="IPR007650">
    <property type="entry name" value="Zf-FLZ_dom"/>
</dbReference>
<proteinExistence type="inferred from homology"/>
<sequence length="395" mass="43893">MQDLRMRWLSLNIGHSTPGDKSEGVSTRGYLEHDADEVELSGCPALLRWISPISPIGGIPSWEKEGEDKEMGGQSSNPSPSPISKPPSSKNNPALETPVPTRPALGTPGLTPKTPGFISLGYPRVISRANPITCNLSDMLEEESVDTVSVDGVDADVEESSRGNKEDLSEEKERKIRCFRCEKKIGQKAALHMYKDVVFCKEQCRNHQMDYDSSVAELNHAISETFKGNYFPVSPISVTDTKSKLSKYGPVFQTVFVRSFVGTHFMRNLGFSTILLSLPYVTTTHPFHTPSPGEIIAGFMRWRSSDTDPYIHAPVLLCYGSKKEVEALPCTRSPASRITSISIAPILPIRPVEKFNSIQTLRERLSRDEAAATQLYETFLKLSPERAKNTFQRGW</sequence>
<name>A0A7S0GP18_9EUKA</name>
<feature type="compositionally biased region" description="Basic and acidic residues" evidence="3">
    <location>
        <begin position="62"/>
        <end position="71"/>
    </location>
</feature>
<gene>
    <name evidence="5" type="ORF">LAMO00422_LOCUS1907</name>
</gene>
<feature type="domain" description="FLZ-type" evidence="4">
    <location>
        <begin position="177"/>
        <end position="213"/>
    </location>
</feature>